<accession>A0A3S3PF72</accession>
<keyword evidence="8 11" id="KW-1133">Transmembrane helix</keyword>
<organism evidence="13 14">
    <name type="scientific">Dinothrombium tinctorium</name>
    <dbReference type="NCBI Taxonomy" id="1965070"/>
    <lineage>
        <taxon>Eukaryota</taxon>
        <taxon>Metazoa</taxon>
        <taxon>Ecdysozoa</taxon>
        <taxon>Arthropoda</taxon>
        <taxon>Chelicerata</taxon>
        <taxon>Arachnida</taxon>
        <taxon>Acari</taxon>
        <taxon>Acariformes</taxon>
        <taxon>Trombidiformes</taxon>
        <taxon>Prostigmata</taxon>
        <taxon>Anystina</taxon>
        <taxon>Parasitengona</taxon>
        <taxon>Trombidioidea</taxon>
        <taxon>Trombidiidae</taxon>
        <taxon>Dinothrombium</taxon>
    </lineage>
</organism>
<dbReference type="InterPro" id="IPR013525">
    <property type="entry name" value="ABC2_TM"/>
</dbReference>
<dbReference type="GO" id="GO:0005319">
    <property type="term" value="F:lipid transporter activity"/>
    <property type="evidence" value="ECO:0007669"/>
    <property type="project" value="TreeGrafter"/>
</dbReference>
<dbReference type="InterPro" id="IPR027417">
    <property type="entry name" value="P-loop_NTPase"/>
</dbReference>
<feature type="domain" description="ABC transporter" evidence="12">
    <location>
        <begin position="1283"/>
        <end position="1515"/>
    </location>
</feature>
<evidence type="ECO:0000256" key="10">
    <source>
        <dbReference type="SAM" id="MobiDB-lite"/>
    </source>
</evidence>
<keyword evidence="9 11" id="KW-0472">Membrane</keyword>
<evidence type="ECO:0000256" key="3">
    <source>
        <dbReference type="ARBA" id="ARBA00022448"/>
    </source>
</evidence>
<comment type="similarity">
    <text evidence="2">Belongs to the ABC transporter superfamily. ABCA family.</text>
</comment>
<keyword evidence="6" id="KW-0547">Nucleotide-binding</keyword>
<keyword evidence="5" id="KW-0677">Repeat</keyword>
<keyword evidence="3" id="KW-0813">Transport</keyword>
<dbReference type="Pfam" id="PF00005">
    <property type="entry name" value="ABC_tran"/>
    <property type="match status" value="2"/>
</dbReference>
<dbReference type="OrthoDB" id="6512918at2759"/>
<comment type="caution">
    <text evidence="13">The sequence shown here is derived from an EMBL/GenBank/DDBJ whole genome shotgun (WGS) entry which is preliminary data.</text>
</comment>
<dbReference type="InterPro" id="IPR003593">
    <property type="entry name" value="AAA+_ATPase"/>
</dbReference>
<evidence type="ECO:0000313" key="13">
    <source>
        <dbReference type="EMBL" id="RWS11247.1"/>
    </source>
</evidence>
<dbReference type="FunFam" id="3.40.50.300:FF:000327">
    <property type="entry name" value="ATP-binding cassette sub-family A member 3"/>
    <property type="match status" value="1"/>
</dbReference>
<feature type="transmembrane region" description="Helical" evidence="11">
    <location>
        <begin position="174"/>
        <end position="195"/>
    </location>
</feature>
<dbReference type="Pfam" id="PF12698">
    <property type="entry name" value="ABC2_membrane_3"/>
    <property type="match status" value="2"/>
</dbReference>
<dbReference type="SMART" id="SM00382">
    <property type="entry name" value="AAA"/>
    <property type="match status" value="2"/>
</dbReference>
<feature type="transmembrane region" description="Helical" evidence="11">
    <location>
        <begin position="1219"/>
        <end position="1241"/>
    </location>
</feature>
<evidence type="ECO:0000256" key="5">
    <source>
        <dbReference type="ARBA" id="ARBA00022737"/>
    </source>
</evidence>
<dbReference type="PROSITE" id="PS50893">
    <property type="entry name" value="ABC_TRANSPORTER_2"/>
    <property type="match status" value="2"/>
</dbReference>
<feature type="transmembrane region" description="Helical" evidence="11">
    <location>
        <begin position="70"/>
        <end position="93"/>
    </location>
</feature>
<feature type="domain" description="ABC transporter" evidence="12">
    <location>
        <begin position="252"/>
        <end position="482"/>
    </location>
</feature>
<dbReference type="Proteomes" id="UP000285301">
    <property type="component" value="Unassembled WGS sequence"/>
</dbReference>
<dbReference type="CDD" id="cd03263">
    <property type="entry name" value="ABC_subfamily_A"/>
    <property type="match status" value="2"/>
</dbReference>
<dbReference type="InterPro" id="IPR026082">
    <property type="entry name" value="ABCA"/>
</dbReference>
<dbReference type="InterPro" id="IPR003439">
    <property type="entry name" value="ABC_transporter-like_ATP-bd"/>
</dbReference>
<dbReference type="EMBL" id="NCKU01001790">
    <property type="protein sequence ID" value="RWS11247.1"/>
    <property type="molecule type" value="Genomic_DNA"/>
</dbReference>
<feature type="compositionally biased region" description="Polar residues" evidence="10">
    <location>
        <begin position="488"/>
        <end position="498"/>
    </location>
</feature>
<feature type="transmembrane region" description="Helical" evidence="11">
    <location>
        <begin position="1068"/>
        <end position="1094"/>
    </location>
</feature>
<evidence type="ECO:0000256" key="1">
    <source>
        <dbReference type="ARBA" id="ARBA00004141"/>
    </source>
</evidence>
<dbReference type="PROSITE" id="PS00211">
    <property type="entry name" value="ABC_TRANSPORTER_1"/>
    <property type="match status" value="1"/>
</dbReference>
<dbReference type="SUPFAM" id="SSF52540">
    <property type="entry name" value="P-loop containing nucleoside triphosphate hydrolases"/>
    <property type="match status" value="2"/>
</dbReference>
<feature type="transmembrane region" description="Helical" evidence="11">
    <location>
        <begin position="1106"/>
        <end position="1125"/>
    </location>
</feature>
<dbReference type="GO" id="GO:0005524">
    <property type="term" value="F:ATP binding"/>
    <property type="evidence" value="ECO:0007669"/>
    <property type="project" value="UniProtKB-KW"/>
</dbReference>
<evidence type="ECO:0000256" key="9">
    <source>
        <dbReference type="ARBA" id="ARBA00023136"/>
    </source>
</evidence>
<dbReference type="PANTHER" id="PTHR19229:SF36">
    <property type="entry name" value="ATP-BINDING CASSETTE SUB-FAMILY A MEMBER 2"/>
    <property type="match status" value="1"/>
</dbReference>
<evidence type="ECO:0000259" key="12">
    <source>
        <dbReference type="PROSITE" id="PS50893"/>
    </source>
</evidence>
<dbReference type="FunFam" id="3.40.50.300:FF:000264">
    <property type="entry name" value="ATP-binding cassette, sub-family A (ABC1), member 1"/>
    <property type="match status" value="1"/>
</dbReference>
<sequence length="1606" mass="180997">WVYTSSMITKSIVYEKEKRLKEFMKVMGLSNGVLWLSWFVDSFIFMFISCILLDFILIGGNILQYSDASVVFFFLLLYCIAVIFQSFLLSTFFSKANMAAAAGGIIFFMTYLPYPFLVLWEEKLTGWEKSFACLIPNVAFGFGCSYLAHFEENGIGVHWHNIFESPIPNDHFSLAYVLVIFLKDSLIFGFMTWYIEAVFPGEYGVPKPFYFFLTKSYWTNSPKLKKFDEDVERSILSDTNFEEEPVNLNLGIAIQRLTKVYKGCKLAVDNLTLNFYEGQITSFLGHNGAGKTTTISILTGLLTPTSGTAKIYGKDIRTDMDAIRKSLGTCPQHNVLFSNLTVSEHLWFYAQLKGSNEISVASECNQMIEDIGLINKRNELSKNLSGGMQRKLSIAIAFIGESQTVILDEPTAGVDPYSRRSIWELLLKYKTGRTVILTTHHMDEADLLGDRIAVLAQGKLRCCGSSLFLKSHFGSGYYLTLVKEQDKNSQSSGSSNPAVSCLRLSDESGSRATSDIDEGVADMLRADGNQQYLTWEGDCTTTKITEFIQTYVPTSKLMEKVGCELTYLLPLSAQGCGSLQLLLEALDKNLDLLQISSFGISDTPLEEVFLRVTGSIEEESKGIESINTAVETITEGGRYPSRLRFNSIVCNNLIKTILPFKQKQVENSVQINPINTPLDDEEVIDITETNSIPMKLLRNTNNRNVFDNGSKNLITGWRLTNRQFLALQTKRFHQTRRNPRGLLCEIVLPAVFICFSMVFTLILPPVVEEPPLEINPWLYGPPNYIFFTEESRSNSSTDLYINEMLTNSTIGTKCVEGFVKSHQKSINKSDLIVQYDLKEANKVIECSCRTGAMICPEDAEGVEPPSVTLPSGDVLYNMTGRNLSDWLIKSYNKYYKKRYGGFSFGHLNSISSTLYSLNYSQILHTFDFIAKITGHKDGTKQLNDMIKKFNVKSKITEIFSNIKVWFNNKGWASSVAYINAINNVILRAHLPYNVKQYYGISVVNHPMNFTQDQLKDELLKRGGLSLLYSICILFAMSFVPASFVLYLIEDRVTGSKHLQYVSGVNPYIYWTSAYIWDICNYLVPTFLCVMIFVAFNAEAYVSKDNLWAFILLLLLYGFASVPLMYPTSYLFRVPSSAFVILACVNLFIGIVTTIATFVLELFDDEDLQYIGSLLKKIFLIFPHYCLGRGLMELSTNHLASQVFAQFGLKVYRNPLSWNYLGRNMICMILQGIFAFIFVLLIESSFFIHLKDPKTLKHDAEQEDDDVEKEKQRVLGLNPSETTLLVKNLTKVYKKNQLPAVDNLCMAVDSGECFGLLGVNGAGKTTTFKMLTGAITITKGDAFVTGYSIRSDLNKARQNIGYCPQFDALNSLLTGREHLEFYARLRGMSEEEMKKAVAWSIKKLELVDYADFCAGTYSGGNKRKLSTAIALIGNPSVVFLDEPTTGMDPKARRFLWNCLIDVVKSGCAVILTSHSMEECEALCTRLAIMVNGRFRCLGSIQHLKSKYGEGHTVTLRVKGGLQELENVKSFIEKVFDSNAVLKETHLNQMEYQIDSKIEISVIFKEMEKAKQLLSIADYSVSQTNLDQVFIRFARMQSDLIKNGEQAV</sequence>
<evidence type="ECO:0000256" key="2">
    <source>
        <dbReference type="ARBA" id="ARBA00008869"/>
    </source>
</evidence>
<dbReference type="InterPro" id="IPR017871">
    <property type="entry name" value="ABC_transporter-like_CS"/>
</dbReference>
<dbReference type="InterPro" id="IPR056264">
    <property type="entry name" value="R2_ABCA1-4-like"/>
</dbReference>
<feature type="transmembrane region" description="Helical" evidence="11">
    <location>
        <begin position="1137"/>
        <end position="1159"/>
    </location>
</feature>
<feature type="non-terminal residue" evidence="13">
    <location>
        <position position="1"/>
    </location>
</feature>
<dbReference type="GO" id="GO:0016020">
    <property type="term" value="C:membrane"/>
    <property type="evidence" value="ECO:0007669"/>
    <property type="project" value="UniProtKB-SubCell"/>
</dbReference>
<evidence type="ECO:0000256" key="7">
    <source>
        <dbReference type="ARBA" id="ARBA00022840"/>
    </source>
</evidence>
<name>A0A3S3PF72_9ACAR</name>
<dbReference type="STRING" id="1965070.A0A3S3PF72"/>
<dbReference type="Gene3D" id="3.40.50.300">
    <property type="entry name" value="P-loop containing nucleotide triphosphate hydrolases"/>
    <property type="match status" value="2"/>
</dbReference>
<reference evidence="13 14" key="1">
    <citation type="journal article" date="2018" name="Gigascience">
        <title>Genomes of trombidid mites reveal novel predicted allergens and laterally-transferred genes associated with secondary metabolism.</title>
        <authorList>
            <person name="Dong X."/>
            <person name="Chaisiri K."/>
            <person name="Xia D."/>
            <person name="Armstrong S.D."/>
            <person name="Fang Y."/>
            <person name="Donnelly M.J."/>
            <person name="Kadowaki T."/>
            <person name="McGarry J.W."/>
            <person name="Darby A.C."/>
            <person name="Makepeace B.L."/>
        </authorList>
    </citation>
    <scope>NUCLEOTIDE SEQUENCE [LARGE SCALE GENOMIC DNA]</scope>
    <source>
        <strain evidence="13">UoL-WK</strain>
    </source>
</reference>
<dbReference type="PANTHER" id="PTHR19229">
    <property type="entry name" value="ATP-BINDING CASSETTE TRANSPORTER SUBFAMILY A ABCA"/>
    <property type="match status" value="1"/>
</dbReference>
<keyword evidence="7 13" id="KW-0067">ATP-binding</keyword>
<evidence type="ECO:0000256" key="6">
    <source>
        <dbReference type="ARBA" id="ARBA00022741"/>
    </source>
</evidence>
<protein>
    <submittedName>
        <fullName evidence="13">ATP-binding cassette sub-family A member 7-like protein</fullName>
    </submittedName>
</protein>
<feature type="transmembrane region" description="Helical" evidence="11">
    <location>
        <begin position="33"/>
        <end position="58"/>
    </location>
</feature>
<evidence type="ECO:0000256" key="8">
    <source>
        <dbReference type="ARBA" id="ARBA00022989"/>
    </source>
</evidence>
<proteinExistence type="inferred from homology"/>
<feature type="transmembrane region" description="Helical" evidence="11">
    <location>
        <begin position="1026"/>
        <end position="1048"/>
    </location>
</feature>
<evidence type="ECO:0000256" key="4">
    <source>
        <dbReference type="ARBA" id="ARBA00022692"/>
    </source>
</evidence>
<dbReference type="GO" id="GO:0140359">
    <property type="term" value="F:ABC-type transporter activity"/>
    <property type="evidence" value="ECO:0007669"/>
    <property type="project" value="InterPro"/>
</dbReference>
<keyword evidence="14" id="KW-1185">Reference proteome</keyword>
<evidence type="ECO:0000256" key="11">
    <source>
        <dbReference type="SAM" id="Phobius"/>
    </source>
</evidence>
<comment type="subcellular location">
    <subcellularLocation>
        <location evidence="1">Membrane</location>
        <topology evidence="1">Multi-pass membrane protein</topology>
    </subcellularLocation>
</comment>
<dbReference type="Pfam" id="PF23321">
    <property type="entry name" value="R1_ABCA1"/>
    <property type="match status" value="1"/>
</dbReference>
<feature type="region of interest" description="Disordered" evidence="10">
    <location>
        <begin position="487"/>
        <end position="513"/>
    </location>
</feature>
<keyword evidence="4 11" id="KW-0812">Transmembrane</keyword>
<gene>
    <name evidence="13" type="ORF">B4U79_14578</name>
</gene>
<feature type="transmembrane region" description="Helical" evidence="11">
    <location>
        <begin position="99"/>
        <end position="119"/>
    </location>
</feature>
<dbReference type="GO" id="GO:0016887">
    <property type="term" value="F:ATP hydrolysis activity"/>
    <property type="evidence" value="ECO:0007669"/>
    <property type="project" value="InterPro"/>
</dbReference>
<evidence type="ECO:0000313" key="14">
    <source>
        <dbReference type="Proteomes" id="UP000285301"/>
    </source>
</evidence>